<gene>
    <name evidence="1" type="ORF">A2373_04460</name>
</gene>
<evidence type="ECO:0000313" key="2">
    <source>
        <dbReference type="Proteomes" id="UP000176300"/>
    </source>
</evidence>
<dbReference type="Proteomes" id="UP000176300">
    <property type="component" value="Unassembled WGS sequence"/>
</dbReference>
<dbReference type="CDD" id="cd22784">
    <property type="entry name" value="DPBB_MltA_YuiC-like"/>
    <property type="match status" value="1"/>
</dbReference>
<comment type="caution">
    <text evidence="1">The sequence shown here is derived from an EMBL/GenBank/DDBJ whole genome shotgun (WGS) entry which is preliminary data.</text>
</comment>
<accession>A0A1F6NDG2</accession>
<organism evidence="1 2">
    <name type="scientific">Candidatus Magasanikbacteria bacterium RIFOXYB1_FULL_40_15</name>
    <dbReference type="NCBI Taxonomy" id="1798697"/>
    <lineage>
        <taxon>Bacteria</taxon>
        <taxon>Candidatus Magasanikiibacteriota</taxon>
    </lineage>
</organism>
<evidence type="ECO:0008006" key="3">
    <source>
        <dbReference type="Google" id="ProtNLM"/>
    </source>
</evidence>
<dbReference type="EMBL" id="MFQS01000054">
    <property type="protein sequence ID" value="OGH81932.1"/>
    <property type="molecule type" value="Genomic_DNA"/>
</dbReference>
<dbReference type="AlphaFoldDB" id="A0A1F6NDG2"/>
<dbReference type="STRING" id="1798697.A2373_04460"/>
<evidence type="ECO:0000313" key="1">
    <source>
        <dbReference type="EMBL" id="OGH81932.1"/>
    </source>
</evidence>
<proteinExistence type="predicted"/>
<name>A0A1F6NDG2_9BACT</name>
<protein>
    <recommendedName>
        <fullName evidence="3">3D domain-containing protein</fullName>
    </recommendedName>
</protein>
<reference evidence="1 2" key="1">
    <citation type="journal article" date="2016" name="Nat. Commun.">
        <title>Thousands of microbial genomes shed light on interconnected biogeochemical processes in an aquifer system.</title>
        <authorList>
            <person name="Anantharaman K."/>
            <person name="Brown C.T."/>
            <person name="Hug L.A."/>
            <person name="Sharon I."/>
            <person name="Castelle C.J."/>
            <person name="Probst A.J."/>
            <person name="Thomas B.C."/>
            <person name="Singh A."/>
            <person name="Wilkins M.J."/>
            <person name="Karaoz U."/>
            <person name="Brodie E.L."/>
            <person name="Williams K.H."/>
            <person name="Hubbard S.S."/>
            <person name="Banfield J.F."/>
        </authorList>
    </citation>
    <scope>NUCLEOTIDE SEQUENCE [LARGE SCALE GENOMIC DNA]</scope>
</reference>
<sequence length="184" mass="20817">MKIENIIKGKAKGMIKKVAKISKKFNKKAFIHCLKGRLVMSSIALLVFPFWTNMAEIEKASFPVAQDRAPLQTIWVVATAYSSDPAQTDSTPCIPADGYDLCAHYERFGEGNTIAANFLPLGAQIKIPELYGEKIFVVHDRMNRRYGYGRIDIWMPTKEEAKIFGVKYLKLEYYGGSKWKIASN</sequence>